<gene>
    <name evidence="2" type="ORF">X975_26862</name>
</gene>
<feature type="transmembrane region" description="Helical" evidence="1">
    <location>
        <begin position="43"/>
        <end position="61"/>
    </location>
</feature>
<evidence type="ECO:0000313" key="2">
    <source>
        <dbReference type="EMBL" id="KFM57014.1"/>
    </source>
</evidence>
<evidence type="ECO:0000256" key="1">
    <source>
        <dbReference type="SAM" id="Phobius"/>
    </source>
</evidence>
<sequence length="103" mass="11578">MELSEYLLLVYTSSLTLSIAGVFKEVCTLYLAVRYTGDHMTTVNFIGLIVCLIGITLHVVLKGLHSNDEKEYEGWQRLLDKSGVDLEEEEEDVIFETSSTTSL</sequence>
<keyword evidence="1" id="KW-0472">Membrane</keyword>
<dbReference type="EMBL" id="KK112194">
    <property type="protein sequence ID" value="KFM57014.1"/>
    <property type="molecule type" value="Genomic_DNA"/>
</dbReference>
<feature type="non-terminal residue" evidence="2">
    <location>
        <position position="103"/>
    </location>
</feature>
<keyword evidence="1" id="KW-1133">Transmembrane helix</keyword>
<dbReference type="STRING" id="407821.A0A087SVX5"/>
<dbReference type="Proteomes" id="UP000054359">
    <property type="component" value="Unassembled WGS sequence"/>
</dbReference>
<dbReference type="AlphaFoldDB" id="A0A087SVX5"/>
<keyword evidence="3" id="KW-1185">Reference proteome</keyword>
<name>A0A087SVX5_STEMI</name>
<evidence type="ECO:0000313" key="3">
    <source>
        <dbReference type="Proteomes" id="UP000054359"/>
    </source>
</evidence>
<feature type="transmembrane region" description="Helical" evidence="1">
    <location>
        <begin position="6"/>
        <end position="31"/>
    </location>
</feature>
<proteinExistence type="predicted"/>
<protein>
    <submittedName>
        <fullName evidence="2">Solute carrier family 35 member C2</fullName>
    </submittedName>
</protein>
<organism evidence="2 3">
    <name type="scientific">Stegodyphus mimosarum</name>
    <name type="common">African social velvet spider</name>
    <dbReference type="NCBI Taxonomy" id="407821"/>
    <lineage>
        <taxon>Eukaryota</taxon>
        <taxon>Metazoa</taxon>
        <taxon>Ecdysozoa</taxon>
        <taxon>Arthropoda</taxon>
        <taxon>Chelicerata</taxon>
        <taxon>Arachnida</taxon>
        <taxon>Araneae</taxon>
        <taxon>Araneomorphae</taxon>
        <taxon>Entelegynae</taxon>
        <taxon>Eresoidea</taxon>
        <taxon>Eresidae</taxon>
        <taxon>Stegodyphus</taxon>
    </lineage>
</organism>
<reference evidence="2 3" key="1">
    <citation type="submission" date="2013-11" db="EMBL/GenBank/DDBJ databases">
        <title>Genome sequencing of Stegodyphus mimosarum.</title>
        <authorList>
            <person name="Bechsgaard J."/>
        </authorList>
    </citation>
    <scope>NUCLEOTIDE SEQUENCE [LARGE SCALE GENOMIC DNA]</scope>
</reference>
<keyword evidence="1" id="KW-0812">Transmembrane</keyword>
<dbReference type="OrthoDB" id="18894at2759"/>
<accession>A0A087SVX5</accession>